<proteinExistence type="predicted"/>
<dbReference type="EMBL" id="CSBK01005338">
    <property type="protein sequence ID" value="CPC58544.1"/>
    <property type="molecule type" value="Genomic_DNA"/>
</dbReference>
<gene>
    <name evidence="1" type="ORF">ERS007739_05727</name>
</gene>
<dbReference type="Proteomes" id="UP000039021">
    <property type="component" value="Unassembled WGS sequence"/>
</dbReference>
<protein>
    <submittedName>
        <fullName evidence="1">Uncharacterized protein</fullName>
    </submittedName>
</protein>
<reference evidence="2" key="1">
    <citation type="submission" date="2015-03" db="EMBL/GenBank/DDBJ databases">
        <authorList>
            <consortium name="Pathogen Informatics"/>
        </authorList>
    </citation>
    <scope>NUCLEOTIDE SEQUENCE [LARGE SCALE GENOMIC DNA]</scope>
    <source>
        <strain evidence="2">N09902308</strain>
    </source>
</reference>
<dbReference type="AlphaFoldDB" id="A0A916LID0"/>
<name>A0A916LID0_MYCTX</name>
<organism evidence="1 2">
    <name type="scientific">Mycobacterium tuberculosis</name>
    <dbReference type="NCBI Taxonomy" id="1773"/>
    <lineage>
        <taxon>Bacteria</taxon>
        <taxon>Bacillati</taxon>
        <taxon>Actinomycetota</taxon>
        <taxon>Actinomycetes</taxon>
        <taxon>Mycobacteriales</taxon>
        <taxon>Mycobacteriaceae</taxon>
        <taxon>Mycobacterium</taxon>
        <taxon>Mycobacterium tuberculosis complex</taxon>
    </lineage>
</organism>
<accession>A0A916LID0</accession>
<evidence type="ECO:0000313" key="2">
    <source>
        <dbReference type="Proteomes" id="UP000039021"/>
    </source>
</evidence>
<sequence length="50" mass="4918">MDAAAVAFAALSDVPIFATFCAAVASISGAAVTNDISHPPNPSCDTCHAP</sequence>
<evidence type="ECO:0000313" key="1">
    <source>
        <dbReference type="EMBL" id="CPC58544.1"/>
    </source>
</evidence>
<comment type="caution">
    <text evidence="1">The sequence shown here is derived from an EMBL/GenBank/DDBJ whole genome shotgun (WGS) entry which is preliminary data.</text>
</comment>